<keyword evidence="10" id="KW-1185">Reference proteome</keyword>
<dbReference type="PANTHER" id="PTHR14611:SF6">
    <property type="entry name" value="TECTONIC-2"/>
    <property type="match status" value="1"/>
</dbReference>
<feature type="domain" description="Tectonic-1-3 N-terminal" evidence="8">
    <location>
        <begin position="172"/>
        <end position="270"/>
    </location>
</feature>
<dbReference type="Proteomes" id="UP000005226">
    <property type="component" value="Chromosome 21"/>
</dbReference>
<keyword evidence="4" id="KW-0970">Cilium biogenesis/degradation</keyword>
<dbReference type="Pfam" id="PF07773">
    <property type="entry name" value="TCTN_DUF1619"/>
    <property type="match status" value="2"/>
</dbReference>
<dbReference type="STRING" id="31033.ENSTRUP00000054501"/>
<organism evidence="9 10">
    <name type="scientific">Takifugu rubripes</name>
    <name type="common">Japanese pufferfish</name>
    <name type="synonym">Fugu rubripes</name>
    <dbReference type="NCBI Taxonomy" id="31033"/>
    <lineage>
        <taxon>Eukaryota</taxon>
        <taxon>Metazoa</taxon>
        <taxon>Chordata</taxon>
        <taxon>Craniata</taxon>
        <taxon>Vertebrata</taxon>
        <taxon>Euteleostomi</taxon>
        <taxon>Actinopterygii</taxon>
        <taxon>Neopterygii</taxon>
        <taxon>Teleostei</taxon>
        <taxon>Neoteleostei</taxon>
        <taxon>Acanthomorphata</taxon>
        <taxon>Eupercaria</taxon>
        <taxon>Tetraodontiformes</taxon>
        <taxon>Tetradontoidea</taxon>
        <taxon>Tetraodontidae</taxon>
        <taxon>Takifugu</taxon>
    </lineage>
</organism>
<keyword evidence="6" id="KW-0812">Transmembrane</keyword>
<evidence type="ECO:0000256" key="3">
    <source>
        <dbReference type="ARBA" id="ARBA00022729"/>
    </source>
</evidence>
<keyword evidence="5" id="KW-0325">Glycoprotein</keyword>
<evidence type="ECO:0000256" key="2">
    <source>
        <dbReference type="ARBA" id="ARBA00011495"/>
    </source>
</evidence>
<sequence length="760" mass="83488">MPPLSLLMRLINVNQMANAFDVSLASIFHHFTSIFIFVSLAHGIVFQPTYLSTTGPSATALLLGNTTNIYLNLRTVSPSNRTGSVDYPSCAPEKTQWVLTKIPVGKTATSVHLRLNRSLRLCSENETDTDCCPKPLCVLETLQLSACVGDAPTTSALIQAKIYTQLLPVNDGSDNKTTIPNLYETFGSCPCDLTFQACDVRCCCDKDCSVEELRLFAFQCLSGPFGGQVSPAADYQCSAQSENSPDWFPFLCVTSPPENNPFLGFFYQGDTITPKSAPSFQRPVSSDLLPVNMYVQGSPMYTSNNQYFTIPQIVLGKCVNGAQVAFLKNFKVRCATLLHSCPTGFPLQTAPNDLRIKLKNGQGGDVMVDVIDEVAPELSEFISSKTSNAVQIDGDRLCENVTLSLDYKLYWDENGITSVILTRTVGTISIFNNVVLTTRYSAAFLNGQVTSEPNSGNPGYQVGRPVIAGNENNDIANTTIIQRNSINLWKPVSDGMCSSADKDPVLFGFNKTSGCLLPVSLQNLTQCNLLRESVRSMQEALLDATLVAKNGRPDAQSMTDWADISFMASNSSTDAEDTAGSCNGIPSHQHIQIWSRITGFVNAVPQRDIIALHIRWKPAFHRSLRSVVAPVLIGQFQECCVVIFSYSPSAWTLDCRGSDIAPCEYPLKTHLFPVTSSVTFMDVPVDTGPPKTRFQITFTEYDCDRNDVCWPELGFPLTRYYTGEPFSQSLAKGLILVFLFIIASVLGTPWRQIRQAWNSF</sequence>
<protein>
    <submittedName>
        <fullName evidence="9">Tectonic family member 2</fullName>
    </submittedName>
</protein>
<keyword evidence="6" id="KW-1133">Transmembrane helix</keyword>
<evidence type="ECO:0000256" key="4">
    <source>
        <dbReference type="ARBA" id="ARBA00022794"/>
    </source>
</evidence>
<dbReference type="InterPro" id="IPR040354">
    <property type="entry name" value="TCTN1-3"/>
</dbReference>
<dbReference type="GeneTree" id="ENSGT00570000079101"/>
<dbReference type="Ensembl" id="ENSTRUT00000049985.2">
    <property type="protein sequence ID" value="ENSTRUP00000054501.2"/>
    <property type="gene ID" value="ENSTRUG00000023523.2"/>
</dbReference>
<evidence type="ECO:0000313" key="9">
    <source>
        <dbReference type="Ensembl" id="ENSTRUP00000054501.2"/>
    </source>
</evidence>
<feature type="domain" description="Tectonic-1-3" evidence="7">
    <location>
        <begin position="293"/>
        <end position="445"/>
    </location>
</feature>
<feature type="domain" description="Tectonic-1-3" evidence="7">
    <location>
        <begin position="456"/>
        <end position="601"/>
    </location>
</feature>
<dbReference type="GO" id="GO:1904491">
    <property type="term" value="P:protein localization to ciliary transition zone"/>
    <property type="evidence" value="ECO:0007669"/>
    <property type="project" value="TreeGrafter"/>
</dbReference>
<dbReference type="OMA" id="GWFPFLC"/>
<dbReference type="InterPro" id="IPR011677">
    <property type="entry name" value="TCTN1-3_dom"/>
</dbReference>
<keyword evidence="6" id="KW-0472">Membrane</keyword>
<dbReference type="GO" id="GO:0060271">
    <property type="term" value="P:cilium assembly"/>
    <property type="evidence" value="ECO:0007669"/>
    <property type="project" value="TreeGrafter"/>
</dbReference>
<dbReference type="FunCoup" id="A0A3B5KGK7">
    <property type="interactions" value="1040"/>
</dbReference>
<reference evidence="9" key="3">
    <citation type="submission" date="2025-09" db="UniProtKB">
        <authorList>
            <consortium name="Ensembl"/>
        </authorList>
    </citation>
    <scope>IDENTIFICATION</scope>
</reference>
<evidence type="ECO:0000313" key="10">
    <source>
        <dbReference type="Proteomes" id="UP000005226"/>
    </source>
</evidence>
<evidence type="ECO:0000256" key="5">
    <source>
        <dbReference type="ARBA" id="ARBA00023180"/>
    </source>
</evidence>
<reference evidence="9" key="2">
    <citation type="submission" date="2025-08" db="UniProtKB">
        <authorList>
            <consortium name="Ensembl"/>
        </authorList>
    </citation>
    <scope>IDENTIFICATION</scope>
</reference>
<dbReference type="GO" id="GO:0007224">
    <property type="term" value="P:smoothened signaling pathway"/>
    <property type="evidence" value="ECO:0007669"/>
    <property type="project" value="TreeGrafter"/>
</dbReference>
<dbReference type="Pfam" id="PF25752">
    <property type="entry name" value="DUF1619_N"/>
    <property type="match status" value="1"/>
</dbReference>
<gene>
    <name evidence="9" type="primary">tctn2</name>
</gene>
<proteinExistence type="inferred from homology"/>
<evidence type="ECO:0000256" key="6">
    <source>
        <dbReference type="SAM" id="Phobius"/>
    </source>
</evidence>
<comment type="similarity">
    <text evidence="1">Belongs to the tectonic family.</text>
</comment>
<accession>A0A3B5KGK7</accession>
<keyword evidence="3" id="KW-0732">Signal</keyword>
<dbReference type="GO" id="GO:0036038">
    <property type="term" value="C:MKS complex"/>
    <property type="evidence" value="ECO:0007669"/>
    <property type="project" value="TreeGrafter"/>
</dbReference>
<dbReference type="PANTHER" id="PTHR14611">
    <property type="entry name" value="TECTONIC FAMILY MEMBER"/>
    <property type="match status" value="1"/>
</dbReference>
<dbReference type="InterPro" id="IPR057724">
    <property type="entry name" value="TCTN1-3_N"/>
</dbReference>
<evidence type="ECO:0000259" key="7">
    <source>
        <dbReference type="Pfam" id="PF07773"/>
    </source>
</evidence>
<comment type="subunit">
    <text evidence="2">Part of the tectonic-like complex (also named B9 complex).</text>
</comment>
<reference evidence="9 10" key="1">
    <citation type="journal article" date="2011" name="Genome Biol. Evol.">
        <title>Integration of the genetic map and genome assembly of fugu facilitates insights into distinct features of genome evolution in teleosts and mammals.</title>
        <authorList>
            <person name="Kai W."/>
            <person name="Kikuchi K."/>
            <person name="Tohari S."/>
            <person name="Chew A.K."/>
            <person name="Tay A."/>
            <person name="Fujiwara A."/>
            <person name="Hosoya S."/>
            <person name="Suetake H."/>
            <person name="Naruse K."/>
            <person name="Brenner S."/>
            <person name="Suzuki Y."/>
            <person name="Venkatesh B."/>
        </authorList>
    </citation>
    <scope>NUCLEOTIDE SEQUENCE [LARGE SCALE GENOMIC DNA]</scope>
</reference>
<evidence type="ECO:0000256" key="1">
    <source>
        <dbReference type="ARBA" id="ARBA00007633"/>
    </source>
</evidence>
<feature type="transmembrane region" description="Helical" evidence="6">
    <location>
        <begin position="730"/>
        <end position="750"/>
    </location>
</feature>
<dbReference type="AlphaFoldDB" id="A0A3B5KGK7"/>
<dbReference type="InParanoid" id="A0A3B5KGK7"/>
<evidence type="ECO:0000259" key="8">
    <source>
        <dbReference type="Pfam" id="PF25752"/>
    </source>
</evidence>
<name>A0A3B5KGK7_TAKRU</name>